<dbReference type="EMBL" id="CAMPGE010006471">
    <property type="protein sequence ID" value="CAI2365317.1"/>
    <property type="molecule type" value="Genomic_DNA"/>
</dbReference>
<proteinExistence type="predicted"/>
<evidence type="ECO:0000313" key="2">
    <source>
        <dbReference type="EMBL" id="CAI2365317.1"/>
    </source>
</evidence>
<keyword evidence="1" id="KW-0812">Transmembrane</keyword>
<reference evidence="2" key="1">
    <citation type="submission" date="2023-07" db="EMBL/GenBank/DDBJ databases">
        <authorList>
            <consortium name="AG Swart"/>
            <person name="Singh M."/>
            <person name="Singh A."/>
            <person name="Seah K."/>
            <person name="Emmerich C."/>
        </authorList>
    </citation>
    <scope>NUCLEOTIDE SEQUENCE</scope>
    <source>
        <strain evidence="2">DP1</strain>
    </source>
</reference>
<keyword evidence="3" id="KW-1185">Reference proteome</keyword>
<feature type="transmembrane region" description="Helical" evidence="1">
    <location>
        <begin position="219"/>
        <end position="240"/>
    </location>
</feature>
<gene>
    <name evidence="2" type="ORF">ECRASSUSDP1_LOCUS6666</name>
</gene>
<dbReference type="AlphaFoldDB" id="A0AAD1UCA7"/>
<organism evidence="2 3">
    <name type="scientific">Euplotes crassus</name>
    <dbReference type="NCBI Taxonomy" id="5936"/>
    <lineage>
        <taxon>Eukaryota</taxon>
        <taxon>Sar</taxon>
        <taxon>Alveolata</taxon>
        <taxon>Ciliophora</taxon>
        <taxon>Intramacronucleata</taxon>
        <taxon>Spirotrichea</taxon>
        <taxon>Hypotrichia</taxon>
        <taxon>Euplotida</taxon>
        <taxon>Euplotidae</taxon>
        <taxon>Moneuplotes</taxon>
    </lineage>
</organism>
<evidence type="ECO:0000313" key="3">
    <source>
        <dbReference type="Proteomes" id="UP001295684"/>
    </source>
</evidence>
<keyword evidence="1" id="KW-0472">Membrane</keyword>
<name>A0AAD1UCA7_EUPCR</name>
<dbReference type="Proteomes" id="UP001295684">
    <property type="component" value="Unassembled WGS sequence"/>
</dbReference>
<accession>A0AAD1UCA7</accession>
<protein>
    <submittedName>
        <fullName evidence="2">Uncharacterized protein</fullName>
    </submittedName>
</protein>
<keyword evidence="1" id="KW-1133">Transmembrane helix</keyword>
<evidence type="ECO:0000256" key="1">
    <source>
        <dbReference type="SAM" id="Phobius"/>
    </source>
</evidence>
<comment type="caution">
    <text evidence="2">The sequence shown here is derived from an EMBL/GenBank/DDBJ whole genome shotgun (WGS) entry which is preliminary data.</text>
</comment>
<sequence length="362" mass="39659">MICLIWSVMSSRIERERALSSTSSECRSCLGFNLKKWCVFDLSHPRQGKCCNRDEESFSCGLDFNIACSSVLTDLDLNNPSNGKMILCPSFKSQCGTLDYEASNSSKIISNNYTDKDIVCVYNITSVSETSNTLKITPTRIDNASAEVYTESVVKPFVYEFKNLLFDSIAEVNINSTSPIYILVLPFQLTSAVELEFIEIEDSQSDGTGRNSGISAVNVVLIVVGGMVLTCVGVLGVICVKGKCGRKVFDFEDLGSCEKDFSNEKQSVEQEVQQDSNGQQIYCDMNERSQAYMIAQNEAGMARIAKAESNLGGCSQIRSKGISLTKIQPEPGQSSFVRPNPQFFHPAGSKVVPATAEEIGWG</sequence>